<evidence type="ECO:0000256" key="1">
    <source>
        <dbReference type="SAM" id="SignalP"/>
    </source>
</evidence>
<organism evidence="2 3">
    <name type="scientific">Candidatus Rhodoblastus alkanivorans</name>
    <dbReference type="NCBI Taxonomy" id="2954117"/>
    <lineage>
        <taxon>Bacteria</taxon>
        <taxon>Pseudomonadati</taxon>
        <taxon>Pseudomonadota</taxon>
        <taxon>Alphaproteobacteria</taxon>
        <taxon>Hyphomicrobiales</taxon>
        <taxon>Rhodoblastaceae</taxon>
        <taxon>Rhodoblastus</taxon>
    </lineage>
</organism>
<dbReference type="Proteomes" id="UP001139104">
    <property type="component" value="Unassembled WGS sequence"/>
</dbReference>
<comment type="caution">
    <text evidence="2">The sequence shown here is derived from an EMBL/GenBank/DDBJ whole genome shotgun (WGS) entry which is preliminary data.</text>
</comment>
<feature type="signal peptide" evidence="1">
    <location>
        <begin position="1"/>
        <end position="26"/>
    </location>
</feature>
<sequence length="129" mass="13520">MQNARHLLAATLAAAGLFASAGLASARDNTAQTVKPYQGVMLDVGSKQLGGYFVAADGRCKLTAIVADGYHEDRAPAYSAMRVQLTVDVGKPAQLDTAEGKAVQFECLNGAQAMKASLLDRLAYYAPAK</sequence>
<proteinExistence type="predicted"/>
<protein>
    <submittedName>
        <fullName evidence="2">Uncharacterized protein</fullName>
    </submittedName>
</protein>
<feature type="chain" id="PRO_5047292793" evidence="1">
    <location>
        <begin position="27"/>
        <end position="129"/>
    </location>
</feature>
<accession>A0ABS9ZA40</accession>
<gene>
    <name evidence="2" type="ORF">K2U94_17575</name>
</gene>
<dbReference type="EMBL" id="JAIVFP010000001">
    <property type="protein sequence ID" value="MCI4684554.1"/>
    <property type="molecule type" value="Genomic_DNA"/>
</dbReference>
<evidence type="ECO:0000313" key="3">
    <source>
        <dbReference type="Proteomes" id="UP001139104"/>
    </source>
</evidence>
<reference evidence="2" key="1">
    <citation type="journal article" date="2022" name="ISME J.">
        <title>Identification of active gaseous-alkane degraders at natural gas seeps.</title>
        <authorList>
            <person name="Farhan Ul Haque M."/>
            <person name="Hernandez M."/>
            <person name="Crombie A.T."/>
            <person name="Murrell J.C."/>
        </authorList>
    </citation>
    <scope>NUCLEOTIDE SEQUENCE</scope>
    <source>
        <strain evidence="2">PC2</strain>
    </source>
</reference>
<keyword evidence="3" id="KW-1185">Reference proteome</keyword>
<evidence type="ECO:0000313" key="2">
    <source>
        <dbReference type="EMBL" id="MCI4684554.1"/>
    </source>
</evidence>
<name>A0ABS9ZA40_9HYPH</name>
<dbReference type="RefSeq" id="WP_243068445.1">
    <property type="nucleotide sequence ID" value="NZ_JAIVFK010000001.1"/>
</dbReference>
<keyword evidence="1" id="KW-0732">Signal</keyword>